<evidence type="ECO:0000313" key="1">
    <source>
        <dbReference type="EMBL" id="XCD03997.1"/>
    </source>
</evidence>
<accession>A0AAU8AX74</accession>
<proteinExistence type="predicted"/>
<dbReference type="EMBL" id="PP511667">
    <property type="protein sequence ID" value="XCD06405.1"/>
    <property type="molecule type" value="Genomic_DNA"/>
</dbReference>
<name>A0AAU8AX74_9VIRU</name>
<evidence type="ECO:0000313" key="5">
    <source>
        <dbReference type="EMBL" id="XCD06405.1"/>
    </source>
</evidence>
<organism evidence="2">
    <name type="scientific">Dulem virus 194</name>
    <dbReference type="NCBI Taxonomy" id="3145671"/>
    <lineage>
        <taxon>Viruses</taxon>
        <taxon>Monodnaviria</taxon>
        <taxon>Sangervirae</taxon>
        <taxon>Phixviricota</taxon>
        <taxon>Malgrandaviricetes</taxon>
        <taxon>Petitvirales</taxon>
        <taxon>Microviridae</taxon>
        <taxon>Microvirus</taxon>
    </lineage>
</organism>
<dbReference type="EMBL" id="PP511410">
    <property type="protein sequence ID" value="XCD03997.1"/>
    <property type="molecule type" value="Genomic_DNA"/>
</dbReference>
<dbReference type="EMBL" id="PP511606">
    <property type="protein sequence ID" value="XCD05889.1"/>
    <property type="molecule type" value="Genomic_DNA"/>
</dbReference>
<reference evidence="2" key="1">
    <citation type="submission" date="2024-03" db="EMBL/GenBank/DDBJ databases">
        <title>Diverse circular DNA viruses in blood, oral, and fecal samples of captive lemurs.</title>
        <authorList>
            <person name="Paietta E.N."/>
            <person name="Kraberger S."/>
            <person name="Lund M.C."/>
            <person name="Custer J.M."/>
            <person name="Vargas K.M."/>
            <person name="Ehmke E.E."/>
            <person name="Yoder A.D."/>
            <person name="Varsani A."/>
        </authorList>
    </citation>
    <scope>NUCLEOTIDE SEQUENCE</scope>
    <source>
        <strain evidence="1">Duke_21_68</strain>
        <strain evidence="2">Duke_23FF_4224</strain>
        <strain evidence="3">Duke_24FS_72</strain>
        <strain evidence="4">Duke_24SF_814</strain>
        <strain evidence="5">Duke_25FS_95</strain>
        <strain evidence="6">Duke_26_59</strain>
    </source>
</reference>
<dbReference type="EMBL" id="PP511731">
    <property type="protein sequence ID" value="XCD06948.1"/>
    <property type="molecule type" value="Genomic_DNA"/>
</dbReference>
<sequence>MKLVYCIVSSEGFYGCLLPALLSCDSDILSILDLEDSDHE</sequence>
<protein>
    <submittedName>
        <fullName evidence="2">Uncharacterized protein</fullName>
    </submittedName>
</protein>
<dbReference type="PROSITE" id="PS51257">
    <property type="entry name" value="PROKAR_LIPOPROTEIN"/>
    <property type="match status" value="1"/>
</dbReference>
<evidence type="ECO:0000313" key="3">
    <source>
        <dbReference type="EMBL" id="XCD05355.1"/>
    </source>
</evidence>
<evidence type="ECO:0000313" key="6">
    <source>
        <dbReference type="EMBL" id="XCD06948.1"/>
    </source>
</evidence>
<evidence type="ECO:0000313" key="4">
    <source>
        <dbReference type="EMBL" id="XCD05889.1"/>
    </source>
</evidence>
<evidence type="ECO:0000313" key="2">
    <source>
        <dbReference type="EMBL" id="XCD04347.1"/>
    </source>
</evidence>
<dbReference type="EMBL" id="PP511549">
    <property type="protein sequence ID" value="XCD05355.1"/>
    <property type="molecule type" value="Genomic_DNA"/>
</dbReference>
<dbReference type="EMBL" id="PP511447">
    <property type="protein sequence ID" value="XCD04347.1"/>
    <property type="molecule type" value="Genomic_DNA"/>
</dbReference>